<evidence type="ECO:0000313" key="1">
    <source>
        <dbReference type="EMBL" id="GAO31721.1"/>
    </source>
</evidence>
<comment type="caution">
    <text evidence="1">The sequence shown here is derived from an EMBL/GenBank/DDBJ whole genome shotgun (WGS) entry which is preliminary data.</text>
</comment>
<dbReference type="RefSeq" id="WP_062128005.1">
    <property type="nucleotide sequence ID" value="NZ_BAZW01000059.1"/>
</dbReference>
<dbReference type="AlphaFoldDB" id="A0A0E9M2U4"/>
<dbReference type="Proteomes" id="UP000032900">
    <property type="component" value="Unassembled WGS sequence"/>
</dbReference>
<protein>
    <submittedName>
        <fullName evidence="1">Uncharacterized protein</fullName>
    </submittedName>
</protein>
<reference evidence="1 2" key="1">
    <citation type="journal article" date="2015" name="Microbes Environ.">
        <title>Distribution and evolution of nitrogen fixation genes in the phylum bacteroidetes.</title>
        <authorList>
            <person name="Inoue J."/>
            <person name="Oshima K."/>
            <person name="Suda W."/>
            <person name="Sakamoto M."/>
            <person name="Iino T."/>
            <person name="Noda S."/>
            <person name="Hongoh Y."/>
            <person name="Hattori M."/>
            <person name="Ohkuma M."/>
        </authorList>
    </citation>
    <scope>NUCLEOTIDE SEQUENCE [LARGE SCALE GENOMIC DNA]</scope>
    <source>
        <strain evidence="1">JCM 15548</strain>
    </source>
</reference>
<organism evidence="1 2">
    <name type="scientific">Geofilum rubicundum JCM 15548</name>
    <dbReference type="NCBI Taxonomy" id="1236989"/>
    <lineage>
        <taxon>Bacteria</taxon>
        <taxon>Pseudomonadati</taxon>
        <taxon>Bacteroidota</taxon>
        <taxon>Bacteroidia</taxon>
        <taxon>Marinilabiliales</taxon>
        <taxon>Marinilabiliaceae</taxon>
        <taxon>Geofilum</taxon>
    </lineage>
</organism>
<keyword evidence="2" id="KW-1185">Reference proteome</keyword>
<name>A0A0E9M2U4_9BACT</name>
<dbReference type="EMBL" id="BAZW01000059">
    <property type="protein sequence ID" value="GAO31721.1"/>
    <property type="molecule type" value="Genomic_DNA"/>
</dbReference>
<proteinExistence type="predicted"/>
<evidence type="ECO:0000313" key="2">
    <source>
        <dbReference type="Proteomes" id="UP000032900"/>
    </source>
</evidence>
<sequence>MKDEKKQIIPGNDLSAIIDIYESLAKIKEYAKRHTSDTITKNDKTIDAINFNLRIINQSSQRLNKLTKSKFSNIAWILLGGIFCNETLTRIDNEELWDIINPKDNGVLTELPKLKSCLEWLLNYTFSRDLLNNQMNVNKFHSWATNDGKFYVMLWTLQVNRKYNTNITFQSLSQDFIHNALEALIDEPIIKQNFFPLLDYKNAIFSKLLAEKEIDYQLESISDQMFYSDKKWIGPTNHSNKITSLPLTTEYLYPIHSNRSLWTVKKK</sequence>
<accession>A0A0E9M2U4</accession>
<gene>
    <name evidence="1" type="ORF">JCM15548_14114</name>
</gene>